<evidence type="ECO:0000313" key="2">
    <source>
        <dbReference type="EMBL" id="KAL2088357.1"/>
    </source>
</evidence>
<dbReference type="PANTHER" id="PTHR33104:SF2">
    <property type="entry name" value="CXC3 LIKE CYSTEINE CLUSTER DOMAIN-CONTAINING PROTEIN"/>
    <property type="match status" value="1"/>
</dbReference>
<keyword evidence="3" id="KW-1185">Reference proteome</keyword>
<accession>A0ABD1JML3</accession>
<feature type="region of interest" description="Disordered" evidence="1">
    <location>
        <begin position="241"/>
        <end position="269"/>
    </location>
</feature>
<dbReference type="Proteomes" id="UP001591681">
    <property type="component" value="Unassembled WGS sequence"/>
</dbReference>
<sequence>MITIQAIAWNERKRENLHHYMSQRYCKTLQKTAEVVKQLEHVIQAIGEQQVAGYVEDVRQWAENASHTNSPLQEKIETTFLSIKQRKLDLYRQNDTNKLRGRIRKKIQEELASLKDLVMRYNSTPLVEHINTDGVMANLDINTQDVQLWPWSGGDRGNLLQKKKIFDLAMSRQRLVEEKSILEAEMAQHSASLKVESEALANIIAQHSCTGSCSHLCYFRQRLAKVKKEAEVVFETYTHIPTYPHAQTEDETDNEEDTDTEDDEASDEE</sequence>
<organism evidence="2 3">
    <name type="scientific">Coilia grayii</name>
    <name type="common">Gray's grenadier anchovy</name>
    <dbReference type="NCBI Taxonomy" id="363190"/>
    <lineage>
        <taxon>Eukaryota</taxon>
        <taxon>Metazoa</taxon>
        <taxon>Chordata</taxon>
        <taxon>Craniata</taxon>
        <taxon>Vertebrata</taxon>
        <taxon>Euteleostomi</taxon>
        <taxon>Actinopterygii</taxon>
        <taxon>Neopterygii</taxon>
        <taxon>Teleostei</taxon>
        <taxon>Clupei</taxon>
        <taxon>Clupeiformes</taxon>
        <taxon>Clupeoidei</taxon>
        <taxon>Engraulidae</taxon>
        <taxon>Coilinae</taxon>
        <taxon>Coilia</taxon>
    </lineage>
</organism>
<evidence type="ECO:0000256" key="1">
    <source>
        <dbReference type="SAM" id="MobiDB-lite"/>
    </source>
</evidence>
<evidence type="ECO:0000313" key="3">
    <source>
        <dbReference type="Proteomes" id="UP001591681"/>
    </source>
</evidence>
<comment type="caution">
    <text evidence="2">The sequence shown here is derived from an EMBL/GenBank/DDBJ whole genome shotgun (WGS) entry which is preliminary data.</text>
</comment>
<feature type="compositionally biased region" description="Acidic residues" evidence="1">
    <location>
        <begin position="249"/>
        <end position="269"/>
    </location>
</feature>
<proteinExistence type="predicted"/>
<protein>
    <submittedName>
        <fullName evidence="2">Uncharacterized protein</fullName>
    </submittedName>
</protein>
<dbReference type="PANTHER" id="PTHR33104">
    <property type="entry name" value="SI:DKEY-29D5.2"/>
    <property type="match status" value="1"/>
</dbReference>
<reference evidence="2 3" key="1">
    <citation type="submission" date="2024-09" db="EMBL/GenBank/DDBJ databases">
        <title>A chromosome-level genome assembly of Gray's grenadier anchovy, Coilia grayii.</title>
        <authorList>
            <person name="Fu Z."/>
        </authorList>
    </citation>
    <scope>NUCLEOTIDE SEQUENCE [LARGE SCALE GENOMIC DNA]</scope>
    <source>
        <strain evidence="2">G4</strain>
        <tissue evidence="2">Muscle</tissue>
    </source>
</reference>
<gene>
    <name evidence="2" type="ORF">ACEWY4_015256</name>
</gene>
<name>A0ABD1JML3_9TELE</name>
<dbReference type="EMBL" id="JBHFQA010000013">
    <property type="protein sequence ID" value="KAL2088357.1"/>
    <property type="molecule type" value="Genomic_DNA"/>
</dbReference>
<dbReference type="AlphaFoldDB" id="A0ABD1JML3"/>